<organism evidence="2 3">
    <name type="scientific">Candidatus Raymondbacteria bacterium RIFOXYD12_FULL_49_13</name>
    <dbReference type="NCBI Taxonomy" id="1817890"/>
    <lineage>
        <taxon>Bacteria</taxon>
        <taxon>Raymondiibacteriota</taxon>
    </lineage>
</organism>
<gene>
    <name evidence="2" type="ORF">A2519_00890</name>
</gene>
<dbReference type="Proteomes" id="UP000179243">
    <property type="component" value="Unassembled WGS sequence"/>
</dbReference>
<reference evidence="2 3" key="1">
    <citation type="journal article" date="2016" name="Nat. Commun.">
        <title>Thousands of microbial genomes shed light on interconnected biogeochemical processes in an aquifer system.</title>
        <authorList>
            <person name="Anantharaman K."/>
            <person name="Brown C.T."/>
            <person name="Hug L.A."/>
            <person name="Sharon I."/>
            <person name="Castelle C.J."/>
            <person name="Probst A.J."/>
            <person name="Thomas B.C."/>
            <person name="Singh A."/>
            <person name="Wilkins M.J."/>
            <person name="Karaoz U."/>
            <person name="Brodie E.L."/>
            <person name="Williams K.H."/>
            <person name="Hubbard S.S."/>
            <person name="Banfield J.F."/>
        </authorList>
    </citation>
    <scope>NUCLEOTIDE SEQUENCE [LARGE SCALE GENOMIC DNA]</scope>
</reference>
<protein>
    <recommendedName>
        <fullName evidence="4">DUF4296 domain-containing protein</fullName>
    </recommendedName>
</protein>
<dbReference type="AlphaFoldDB" id="A0A1F7FBP4"/>
<accession>A0A1F7FBP4</accession>
<evidence type="ECO:0000313" key="3">
    <source>
        <dbReference type="Proteomes" id="UP000179243"/>
    </source>
</evidence>
<dbReference type="PROSITE" id="PS51257">
    <property type="entry name" value="PROKAR_LIPOPROTEIN"/>
    <property type="match status" value="1"/>
</dbReference>
<feature type="chain" id="PRO_5009528567" description="DUF4296 domain-containing protein" evidence="1">
    <location>
        <begin position="20"/>
        <end position="110"/>
    </location>
</feature>
<evidence type="ECO:0000256" key="1">
    <source>
        <dbReference type="SAM" id="SignalP"/>
    </source>
</evidence>
<name>A0A1F7FBP4_UNCRA</name>
<feature type="signal peptide" evidence="1">
    <location>
        <begin position="1"/>
        <end position="19"/>
    </location>
</feature>
<sequence length="110" mass="12403">MALRNTAALAALISLAAFGASCSGAKDHPISINQYARFYARYALISDTYKDNRDSLQACINGLYASEELTPEQIHLFVRSHEENPEEYSKIQEAIVEELERLNPRKAQDR</sequence>
<evidence type="ECO:0008006" key="4">
    <source>
        <dbReference type="Google" id="ProtNLM"/>
    </source>
</evidence>
<proteinExistence type="predicted"/>
<dbReference type="EMBL" id="MFYX01000077">
    <property type="protein sequence ID" value="OGK04043.1"/>
    <property type="molecule type" value="Genomic_DNA"/>
</dbReference>
<keyword evidence="1" id="KW-0732">Signal</keyword>
<evidence type="ECO:0000313" key="2">
    <source>
        <dbReference type="EMBL" id="OGK04043.1"/>
    </source>
</evidence>
<comment type="caution">
    <text evidence="2">The sequence shown here is derived from an EMBL/GenBank/DDBJ whole genome shotgun (WGS) entry which is preliminary data.</text>
</comment>